<accession>A0A239FDF9</accession>
<keyword evidence="1" id="KW-1133">Transmembrane helix</keyword>
<sequence>MKKQSLFNRAVKIAAVSMLTFGLFFNIGIDLESGKYGIPALKSITFGNVVFAQDGVDAPELDGGLKPAHGCNYTGNINDYCFYLVYIIYNCREKSVIDQTPTDCGYN</sequence>
<proteinExistence type="predicted"/>
<name>A0A239FDF9_9BACT</name>
<gene>
    <name evidence="2" type="ORF">SAMN06295967_11246</name>
</gene>
<dbReference type="Proteomes" id="UP000198480">
    <property type="component" value="Unassembled WGS sequence"/>
</dbReference>
<reference evidence="3" key="1">
    <citation type="submission" date="2017-06" db="EMBL/GenBank/DDBJ databases">
        <authorList>
            <person name="Varghese N."/>
            <person name="Submissions S."/>
        </authorList>
    </citation>
    <scope>NUCLEOTIDE SEQUENCE [LARGE SCALE GENOMIC DNA]</scope>
    <source>
        <strain evidence="3">5C</strain>
    </source>
</reference>
<evidence type="ECO:0000313" key="2">
    <source>
        <dbReference type="EMBL" id="SNS54538.1"/>
    </source>
</evidence>
<dbReference type="AlphaFoldDB" id="A0A239FDF9"/>
<protein>
    <submittedName>
        <fullName evidence="2">Uncharacterized protein</fullName>
    </submittedName>
</protein>
<keyword evidence="1" id="KW-0472">Membrane</keyword>
<organism evidence="2 3">
    <name type="scientific">Belliella buryatensis</name>
    <dbReference type="NCBI Taxonomy" id="1500549"/>
    <lineage>
        <taxon>Bacteria</taxon>
        <taxon>Pseudomonadati</taxon>
        <taxon>Bacteroidota</taxon>
        <taxon>Cytophagia</taxon>
        <taxon>Cytophagales</taxon>
        <taxon>Cyclobacteriaceae</taxon>
        <taxon>Belliella</taxon>
    </lineage>
</organism>
<feature type="transmembrane region" description="Helical" evidence="1">
    <location>
        <begin position="12"/>
        <end position="29"/>
    </location>
</feature>
<keyword evidence="3" id="KW-1185">Reference proteome</keyword>
<evidence type="ECO:0000313" key="3">
    <source>
        <dbReference type="Proteomes" id="UP000198480"/>
    </source>
</evidence>
<keyword evidence="1" id="KW-0812">Transmembrane</keyword>
<dbReference type="RefSeq" id="WP_089241561.1">
    <property type="nucleotide sequence ID" value="NZ_FZOK01000012.1"/>
</dbReference>
<dbReference type="EMBL" id="FZOK01000012">
    <property type="protein sequence ID" value="SNS54538.1"/>
    <property type="molecule type" value="Genomic_DNA"/>
</dbReference>
<evidence type="ECO:0000256" key="1">
    <source>
        <dbReference type="SAM" id="Phobius"/>
    </source>
</evidence>